<dbReference type="PANTHER" id="PTHR43752">
    <property type="entry name" value="BNR/ASP-BOX REPEAT FAMILY PROTEIN"/>
    <property type="match status" value="1"/>
</dbReference>
<organism evidence="2 3">
    <name type="scientific">Faecalispora sporosphaeroides</name>
    <dbReference type="NCBI Taxonomy" id="1549"/>
    <lineage>
        <taxon>Bacteria</taxon>
        <taxon>Bacillati</taxon>
        <taxon>Bacillota</taxon>
        <taxon>Clostridia</taxon>
        <taxon>Eubacteriales</taxon>
        <taxon>Oscillospiraceae</taxon>
        <taxon>Faecalispora</taxon>
    </lineage>
</organism>
<comment type="caution">
    <text evidence="2">The sequence shown here is derived from an EMBL/GenBank/DDBJ whole genome shotgun (WGS) entry which is preliminary data.</text>
</comment>
<gene>
    <name evidence="2" type="ORF">E7512_08350</name>
</gene>
<accession>A0A928KXR4</accession>
<dbReference type="Pfam" id="PF13088">
    <property type="entry name" value="BNR_2"/>
    <property type="match status" value="1"/>
</dbReference>
<evidence type="ECO:0000313" key="3">
    <source>
        <dbReference type="Proteomes" id="UP000754750"/>
    </source>
</evidence>
<reference evidence="2" key="1">
    <citation type="submission" date="2019-04" db="EMBL/GenBank/DDBJ databases">
        <title>Evolution of Biomass-Degrading Anaerobic Consortia Revealed by Metagenomics.</title>
        <authorList>
            <person name="Peng X."/>
        </authorList>
    </citation>
    <scope>NUCLEOTIDE SEQUENCE</scope>
    <source>
        <strain evidence="2">SIG551</strain>
    </source>
</reference>
<dbReference type="RefSeq" id="WP_326840412.1">
    <property type="nucleotide sequence ID" value="NZ_SVNY01000003.1"/>
</dbReference>
<dbReference type="PANTHER" id="PTHR43752:SF2">
    <property type="entry name" value="BNR_ASP-BOX REPEAT FAMILY PROTEIN"/>
    <property type="match status" value="1"/>
</dbReference>
<protein>
    <submittedName>
        <fullName evidence="2">Neuraminidase (Sialidase)</fullName>
    </submittedName>
</protein>
<dbReference type="AlphaFoldDB" id="A0A928KXR4"/>
<dbReference type="EMBL" id="SVNY01000003">
    <property type="protein sequence ID" value="MBE6833574.1"/>
    <property type="molecule type" value="Genomic_DNA"/>
</dbReference>
<dbReference type="CDD" id="cd15482">
    <property type="entry name" value="Sialidase_non-viral"/>
    <property type="match status" value="1"/>
</dbReference>
<proteinExistence type="predicted"/>
<evidence type="ECO:0000313" key="2">
    <source>
        <dbReference type="EMBL" id="MBE6833574.1"/>
    </source>
</evidence>
<name>A0A928KXR4_9FIRM</name>
<sequence>MKTDTAGQFRQIEKESILGQQPPFASCHASSLAILPNGDFFCAWFAGSREGADDVAIWGARRSGGRWQKPQILQQNGLPHWNPVLFVQKSGSVWLFFKIGREISSWQTWVSISQDGCRTWSPARELVSGDAGGRGPVRNKLIVLSSGRWLAPASLENGQWRSFADRSDDEGKTWRKSGEVFIPLAEAGTKSEAYREIPVSEQSFTGRGAIQPTLWESEPGRVHMLLRTSEGFIARSDSQDSGETWCEGYATSLPNNNSGIDLARTADGRLFLVYNPVGENWGPRFPLRLALSKDNGQTWEDVFTLEEAEGEYSYPSVNCSGNSLFVTYTNCRKDISFWHFELEEQGKEAGV</sequence>
<dbReference type="Proteomes" id="UP000754750">
    <property type="component" value="Unassembled WGS sequence"/>
</dbReference>
<feature type="domain" description="Sialidase" evidence="1">
    <location>
        <begin position="38"/>
        <end position="322"/>
    </location>
</feature>
<dbReference type="InterPro" id="IPR011040">
    <property type="entry name" value="Sialidase"/>
</dbReference>
<evidence type="ECO:0000259" key="1">
    <source>
        <dbReference type="Pfam" id="PF13088"/>
    </source>
</evidence>
<dbReference type="InterPro" id="IPR036278">
    <property type="entry name" value="Sialidase_sf"/>
</dbReference>
<dbReference type="SUPFAM" id="SSF50939">
    <property type="entry name" value="Sialidases"/>
    <property type="match status" value="1"/>
</dbReference>
<dbReference type="Gene3D" id="2.120.10.10">
    <property type="match status" value="1"/>
</dbReference>